<accession>A0ABQ6JZ47</accession>
<feature type="transmembrane region" description="Helical" evidence="5">
    <location>
        <begin position="39"/>
        <end position="60"/>
    </location>
</feature>
<evidence type="ECO:0000256" key="2">
    <source>
        <dbReference type="ARBA" id="ARBA00023110"/>
    </source>
</evidence>
<name>A0ABQ6JZ47_9MICO</name>
<evidence type="ECO:0000256" key="4">
    <source>
        <dbReference type="SAM" id="MobiDB-lite"/>
    </source>
</evidence>
<sequence length="265" mass="27999">MASSRQQREQREARERLRAYQARQEVHEVRERRRRRDNVVGIVGGIVVAALAITTQVLYFTQGPGAPAPAPSASPSPSAAADQNVGAPDASLAEDRVWTGELVFNDDVTLGISLDGTAAPQAVAGWVQDVQDGYYVDKTCHRLGDAENFQLIQCGSIDGTGAPDPEFSYGPVENAPADGSYAPGTIAMARGDSVYSNGHQFFIITGETKLPTTTGGYTVVGTVTSGLDQLIEKITSAGIDPATVNPQDGTGKPLVPTTITRVTLQ</sequence>
<evidence type="ECO:0000313" key="8">
    <source>
        <dbReference type="Proteomes" id="UP001157069"/>
    </source>
</evidence>
<dbReference type="InterPro" id="IPR044665">
    <property type="entry name" value="E_coli_cyclophilin_A-like"/>
</dbReference>
<dbReference type="RefSeq" id="WP_284301234.1">
    <property type="nucleotide sequence ID" value="NZ_BSVA01000001.1"/>
</dbReference>
<keyword evidence="3" id="KW-0413">Isomerase</keyword>
<dbReference type="EMBL" id="BSVA01000001">
    <property type="protein sequence ID" value="GMA92484.1"/>
    <property type="molecule type" value="Genomic_DNA"/>
</dbReference>
<dbReference type="PROSITE" id="PS50072">
    <property type="entry name" value="CSA_PPIASE_2"/>
    <property type="match status" value="1"/>
</dbReference>
<evidence type="ECO:0000259" key="6">
    <source>
        <dbReference type="PROSITE" id="PS50072"/>
    </source>
</evidence>
<feature type="domain" description="PPIase cyclophilin-type" evidence="6">
    <location>
        <begin position="110"/>
        <end position="264"/>
    </location>
</feature>
<dbReference type="SUPFAM" id="SSF50891">
    <property type="entry name" value="Cyclophilin-like"/>
    <property type="match status" value="1"/>
</dbReference>
<keyword evidence="2" id="KW-0697">Rotamase</keyword>
<keyword evidence="5" id="KW-1133">Transmembrane helix</keyword>
<dbReference type="PANTHER" id="PTHR43246">
    <property type="entry name" value="PEPTIDYL-PROLYL CIS-TRANS ISOMERASE CYP38, CHLOROPLASTIC"/>
    <property type="match status" value="1"/>
</dbReference>
<dbReference type="InterPro" id="IPR029000">
    <property type="entry name" value="Cyclophilin-like_dom_sf"/>
</dbReference>
<reference evidence="8" key="1">
    <citation type="journal article" date="2019" name="Int. J. Syst. Evol. Microbiol.">
        <title>The Global Catalogue of Microorganisms (GCM) 10K type strain sequencing project: providing services to taxonomists for standard genome sequencing and annotation.</title>
        <authorList>
            <consortium name="The Broad Institute Genomics Platform"/>
            <consortium name="The Broad Institute Genome Sequencing Center for Infectious Disease"/>
            <person name="Wu L."/>
            <person name="Ma J."/>
        </authorList>
    </citation>
    <scope>NUCLEOTIDE SEQUENCE [LARGE SCALE GENOMIC DNA]</scope>
    <source>
        <strain evidence="8">NBRC 108755</strain>
    </source>
</reference>
<dbReference type="EC" id="5.2.1.8" evidence="1"/>
<keyword evidence="5" id="KW-0472">Membrane</keyword>
<gene>
    <name evidence="7" type="ORF">GCM10025869_30130</name>
</gene>
<dbReference type="Pfam" id="PF00160">
    <property type="entry name" value="Pro_isomerase"/>
    <property type="match status" value="1"/>
</dbReference>
<evidence type="ECO:0000256" key="5">
    <source>
        <dbReference type="SAM" id="Phobius"/>
    </source>
</evidence>
<keyword evidence="8" id="KW-1185">Reference proteome</keyword>
<proteinExistence type="predicted"/>
<organism evidence="7 8">
    <name type="scientific">Homoserinibacter gongjuensis</name>
    <dbReference type="NCBI Taxonomy" id="1162968"/>
    <lineage>
        <taxon>Bacteria</taxon>
        <taxon>Bacillati</taxon>
        <taxon>Actinomycetota</taxon>
        <taxon>Actinomycetes</taxon>
        <taxon>Micrococcales</taxon>
        <taxon>Microbacteriaceae</taxon>
        <taxon>Homoserinibacter</taxon>
    </lineage>
</organism>
<comment type="caution">
    <text evidence="7">The sequence shown here is derived from an EMBL/GenBank/DDBJ whole genome shotgun (WGS) entry which is preliminary data.</text>
</comment>
<protein>
    <recommendedName>
        <fullName evidence="1">peptidylprolyl isomerase</fullName>
        <ecNumber evidence="1">5.2.1.8</ecNumber>
    </recommendedName>
</protein>
<evidence type="ECO:0000256" key="1">
    <source>
        <dbReference type="ARBA" id="ARBA00013194"/>
    </source>
</evidence>
<feature type="region of interest" description="Disordered" evidence="4">
    <location>
        <begin position="65"/>
        <end position="88"/>
    </location>
</feature>
<dbReference type="Gene3D" id="2.40.100.10">
    <property type="entry name" value="Cyclophilin-like"/>
    <property type="match status" value="1"/>
</dbReference>
<dbReference type="Proteomes" id="UP001157069">
    <property type="component" value="Unassembled WGS sequence"/>
</dbReference>
<keyword evidence="5" id="KW-0812">Transmembrane</keyword>
<evidence type="ECO:0000313" key="7">
    <source>
        <dbReference type="EMBL" id="GMA92484.1"/>
    </source>
</evidence>
<evidence type="ECO:0000256" key="3">
    <source>
        <dbReference type="ARBA" id="ARBA00023235"/>
    </source>
</evidence>
<dbReference type="InterPro" id="IPR002130">
    <property type="entry name" value="Cyclophilin-type_PPIase_dom"/>
</dbReference>